<reference evidence="3 5" key="1">
    <citation type="submission" date="2019-09" db="EMBL/GenBank/DDBJ databases">
        <title>Genome sequence of Clostridium sp. EA1.</title>
        <authorList>
            <person name="Poehlein A."/>
            <person name="Bengelsdorf F.R."/>
            <person name="Daniel R."/>
        </authorList>
    </citation>
    <scope>NUCLEOTIDE SEQUENCE [LARGE SCALE GENOMIC DNA]</scope>
    <source>
        <strain evidence="3 5">EA1</strain>
    </source>
</reference>
<feature type="transmembrane region" description="Helical" evidence="2">
    <location>
        <begin position="21"/>
        <end position="41"/>
    </location>
</feature>
<accession>A0A7G8TA38</accession>
<sequence>MQVQSEELRTKKKNAGIKLTLRILVALYILYLTKGIVFAQVKHTSSLPLLVTVLASVVFFLAAIAFGLYAWREYKNSLTVRGSGQGPGSPGDGGKNLSDSIDRK</sequence>
<organism evidence="3 5">
    <name type="scientific">Caproicibacter fermentans</name>
    <dbReference type="NCBI Taxonomy" id="2576756"/>
    <lineage>
        <taxon>Bacteria</taxon>
        <taxon>Bacillati</taxon>
        <taxon>Bacillota</taxon>
        <taxon>Clostridia</taxon>
        <taxon>Eubacteriales</taxon>
        <taxon>Acutalibacteraceae</taxon>
        <taxon>Caproicibacter</taxon>
    </lineage>
</organism>
<dbReference type="OrthoDB" id="10011897at2"/>
<dbReference type="Proteomes" id="UP000515909">
    <property type="component" value="Chromosome"/>
</dbReference>
<evidence type="ECO:0000313" key="6">
    <source>
        <dbReference type="Proteomes" id="UP000515909"/>
    </source>
</evidence>
<evidence type="ECO:0000313" key="4">
    <source>
        <dbReference type="EMBL" id="QNK40479.1"/>
    </source>
</evidence>
<evidence type="ECO:0000256" key="1">
    <source>
        <dbReference type="SAM" id="MobiDB-lite"/>
    </source>
</evidence>
<feature type="region of interest" description="Disordered" evidence="1">
    <location>
        <begin position="81"/>
        <end position="104"/>
    </location>
</feature>
<feature type="transmembrane region" description="Helical" evidence="2">
    <location>
        <begin position="47"/>
        <end position="71"/>
    </location>
</feature>
<keyword evidence="2" id="KW-0472">Membrane</keyword>
<evidence type="ECO:0000313" key="3">
    <source>
        <dbReference type="EMBL" id="MVB09381.1"/>
    </source>
</evidence>
<dbReference type="EMBL" id="VWXL01000002">
    <property type="protein sequence ID" value="MVB09381.1"/>
    <property type="molecule type" value="Genomic_DNA"/>
</dbReference>
<dbReference type="KEGG" id="cfem:HCR03_17825"/>
<proteinExistence type="predicted"/>
<dbReference type="RefSeq" id="WP_066643744.1">
    <property type="nucleotide sequence ID" value="NZ_CP060286.1"/>
</dbReference>
<gene>
    <name evidence="3" type="ORF">CAFE_00290</name>
    <name evidence="4" type="ORF">HCR03_17825</name>
</gene>
<dbReference type="AlphaFoldDB" id="A0A6N8HUB8"/>
<keyword evidence="2" id="KW-1133">Transmembrane helix</keyword>
<dbReference type="Proteomes" id="UP000469440">
    <property type="component" value="Unassembled WGS sequence"/>
</dbReference>
<keyword evidence="2" id="KW-0812">Transmembrane</keyword>
<keyword evidence="5" id="KW-1185">Reference proteome</keyword>
<protein>
    <submittedName>
        <fullName evidence="3">Uncharacterized protein</fullName>
    </submittedName>
</protein>
<feature type="compositionally biased region" description="Gly residues" evidence="1">
    <location>
        <begin position="83"/>
        <end position="94"/>
    </location>
</feature>
<dbReference type="EMBL" id="CP060286">
    <property type="protein sequence ID" value="QNK40479.1"/>
    <property type="molecule type" value="Genomic_DNA"/>
</dbReference>
<accession>A0A6N8HUB8</accession>
<evidence type="ECO:0000313" key="5">
    <source>
        <dbReference type="Proteomes" id="UP000469440"/>
    </source>
</evidence>
<reference evidence="4 6" key="2">
    <citation type="submission" date="2020-08" db="EMBL/GenBank/DDBJ databases">
        <title>The isolate Caproiciproducens sp. 7D4C2 produces n-caproate at mildly acidic conditions from hexoses: genome and rBOX comparison with related strains and chain-elongating bacteria.</title>
        <authorList>
            <person name="Esquivel-Elizondo S."/>
            <person name="Bagci C."/>
            <person name="Temovska M."/>
            <person name="Jeon B.S."/>
            <person name="Bessarab I."/>
            <person name="Williams R.B.H."/>
            <person name="Huson D.H."/>
            <person name="Angenent L.T."/>
        </authorList>
    </citation>
    <scope>NUCLEOTIDE SEQUENCE [LARGE SCALE GENOMIC DNA]</scope>
    <source>
        <strain evidence="4 6">7D4C2</strain>
    </source>
</reference>
<evidence type="ECO:0000256" key="2">
    <source>
        <dbReference type="SAM" id="Phobius"/>
    </source>
</evidence>
<name>A0A6N8HUB8_9FIRM</name>